<organism evidence="5 6">
    <name type="scientific">Glycomyces paridis</name>
    <dbReference type="NCBI Taxonomy" id="2126555"/>
    <lineage>
        <taxon>Bacteria</taxon>
        <taxon>Bacillati</taxon>
        <taxon>Actinomycetota</taxon>
        <taxon>Actinomycetes</taxon>
        <taxon>Glycomycetales</taxon>
        <taxon>Glycomycetaceae</taxon>
        <taxon>Glycomyces</taxon>
    </lineage>
</organism>
<comment type="caution">
    <text evidence="5">The sequence shown here is derived from an EMBL/GenBank/DDBJ whole genome shotgun (WGS) entry which is preliminary data.</text>
</comment>
<dbReference type="SUPFAM" id="SSF46785">
    <property type="entry name" value="Winged helix' DNA-binding domain"/>
    <property type="match status" value="1"/>
</dbReference>
<sequence length="323" mass="34724">MLETSARLLRLLSHLQARPEWSAPELAERLEVSTRTVRRDVQRLRELGYPVASSLGAAGGYRLAAGAKLPPLLLDDEEAVAVAVALRTARDGSVAGIRESAGRALVKLDRVLPPRLRGPVRALESATVVPEDDDSPVEGRVLALLATACRDRMLVRFDYTGHGGDASFRRVEPVSLVARGRRWYLVAFDLDRDDWRTFRVDRMAPRERVGPGFAGREVPGGDAVAYLTRGFLAAWPHRVRVRLAAPAELIASAISPADGVVEPLGDADCVLTLGGSDPLSMAAFLCMFGVDFELLEAGPVADALTALARRCAAAVPPVAPSRP</sequence>
<dbReference type="InterPro" id="IPR018356">
    <property type="entry name" value="Tscrpt_reg_HTH_DeoR_CS"/>
</dbReference>
<dbReference type="InterPro" id="IPR001034">
    <property type="entry name" value="DeoR_HTH"/>
</dbReference>
<dbReference type="InterPro" id="IPR036388">
    <property type="entry name" value="WH-like_DNA-bd_sf"/>
</dbReference>
<dbReference type="Proteomes" id="UP000305792">
    <property type="component" value="Unassembled WGS sequence"/>
</dbReference>
<dbReference type="InterPro" id="IPR026881">
    <property type="entry name" value="WYL_dom"/>
</dbReference>
<keyword evidence="6" id="KW-1185">Reference proteome</keyword>
<gene>
    <name evidence="5" type="ORF">E9998_10170</name>
</gene>
<dbReference type="InterPro" id="IPR057727">
    <property type="entry name" value="WCX_dom"/>
</dbReference>
<dbReference type="PROSITE" id="PS52050">
    <property type="entry name" value="WYL"/>
    <property type="match status" value="1"/>
</dbReference>
<dbReference type="PANTHER" id="PTHR34580:SF3">
    <property type="entry name" value="PROTEIN PAFB"/>
    <property type="match status" value="1"/>
</dbReference>
<keyword evidence="2" id="KW-0238">DNA-binding</keyword>
<dbReference type="InterPro" id="IPR051534">
    <property type="entry name" value="CBASS_pafABC_assoc_protein"/>
</dbReference>
<evidence type="ECO:0000313" key="6">
    <source>
        <dbReference type="Proteomes" id="UP000305792"/>
    </source>
</evidence>
<dbReference type="Pfam" id="PF25583">
    <property type="entry name" value="WCX"/>
    <property type="match status" value="1"/>
</dbReference>
<evidence type="ECO:0000256" key="2">
    <source>
        <dbReference type="ARBA" id="ARBA00023125"/>
    </source>
</evidence>
<protein>
    <submittedName>
        <fullName evidence="5">YafY family transcriptional regulator</fullName>
    </submittedName>
</protein>
<feature type="domain" description="HTH deoR-type" evidence="4">
    <location>
        <begin position="4"/>
        <end position="59"/>
    </location>
</feature>
<evidence type="ECO:0000313" key="5">
    <source>
        <dbReference type="EMBL" id="THV29098.1"/>
    </source>
</evidence>
<keyword evidence="3" id="KW-0804">Transcription</keyword>
<proteinExistence type="predicted"/>
<keyword evidence="1" id="KW-0805">Transcription regulation</keyword>
<dbReference type="Gene3D" id="1.10.10.10">
    <property type="entry name" value="Winged helix-like DNA-binding domain superfamily/Winged helix DNA-binding domain"/>
    <property type="match status" value="1"/>
</dbReference>
<dbReference type="GO" id="GO:0003700">
    <property type="term" value="F:DNA-binding transcription factor activity"/>
    <property type="evidence" value="ECO:0007669"/>
    <property type="project" value="InterPro"/>
</dbReference>
<dbReference type="Pfam" id="PF13280">
    <property type="entry name" value="WYL"/>
    <property type="match status" value="1"/>
</dbReference>
<dbReference type="RefSeq" id="WP_136529592.1">
    <property type="nucleotide sequence ID" value="NZ_STGX01000006.1"/>
</dbReference>
<dbReference type="InterPro" id="IPR013196">
    <property type="entry name" value="HTH_11"/>
</dbReference>
<dbReference type="PROSITE" id="PS00894">
    <property type="entry name" value="HTH_DEOR_1"/>
    <property type="match status" value="1"/>
</dbReference>
<dbReference type="EMBL" id="STGX01000006">
    <property type="protein sequence ID" value="THV29098.1"/>
    <property type="molecule type" value="Genomic_DNA"/>
</dbReference>
<name>A0A4S8PFA1_9ACTN</name>
<evidence type="ECO:0000256" key="3">
    <source>
        <dbReference type="ARBA" id="ARBA00023163"/>
    </source>
</evidence>
<evidence type="ECO:0000259" key="4">
    <source>
        <dbReference type="PROSITE" id="PS51000"/>
    </source>
</evidence>
<dbReference type="PROSITE" id="PS51000">
    <property type="entry name" value="HTH_DEOR_2"/>
    <property type="match status" value="1"/>
</dbReference>
<dbReference type="OrthoDB" id="8555652at2"/>
<accession>A0A4S8PFA1</accession>
<dbReference type="InterPro" id="IPR036390">
    <property type="entry name" value="WH_DNA-bd_sf"/>
</dbReference>
<dbReference type="PIRSF" id="PIRSF016838">
    <property type="entry name" value="PafC"/>
    <property type="match status" value="1"/>
</dbReference>
<dbReference type="GO" id="GO:0003677">
    <property type="term" value="F:DNA binding"/>
    <property type="evidence" value="ECO:0007669"/>
    <property type="project" value="UniProtKB-KW"/>
</dbReference>
<dbReference type="AlphaFoldDB" id="A0A4S8PFA1"/>
<dbReference type="PANTHER" id="PTHR34580">
    <property type="match status" value="1"/>
</dbReference>
<evidence type="ECO:0000256" key="1">
    <source>
        <dbReference type="ARBA" id="ARBA00023015"/>
    </source>
</evidence>
<dbReference type="Pfam" id="PF08279">
    <property type="entry name" value="HTH_11"/>
    <property type="match status" value="1"/>
</dbReference>
<reference evidence="5 6" key="1">
    <citation type="journal article" date="2018" name="Int. J. Syst. Evol. Microbiol.">
        <title>Glycomyces paridis sp. nov., isolated from the medicinal plant Paris polyphylla.</title>
        <authorList>
            <person name="Fang X.M."/>
            <person name="Bai J.L."/>
            <person name="Su J."/>
            <person name="Zhao L.L."/>
            <person name="Liu H.Y."/>
            <person name="Ma B.P."/>
            <person name="Zhang Y.Q."/>
            <person name="Yu L.Y."/>
        </authorList>
    </citation>
    <scope>NUCLEOTIDE SEQUENCE [LARGE SCALE GENOMIC DNA]</scope>
    <source>
        <strain evidence="5 6">CPCC 204357</strain>
    </source>
</reference>
<dbReference type="InterPro" id="IPR028349">
    <property type="entry name" value="PafC-like"/>
</dbReference>